<evidence type="ECO:0000313" key="2">
    <source>
        <dbReference type="EMBL" id="CAE8623997.1"/>
    </source>
</evidence>
<protein>
    <submittedName>
        <fullName evidence="2">Uncharacterized protein</fullName>
    </submittedName>
</protein>
<sequence length="374" mass="41364">MGDRDLKKLFRGHSASPYFMAGQQVLMAAWRRAKRSKSLPGIWRDVGWVHTLCTFLQKIGCLEVAAWRWTTRLGGIIDLDPSSEDFDQTSGAVGHNTREAWRQTLFERWLARTDARIDSRQCQASAYNEQRCTLTRKLVANDTHRFAVVTGASVSPQKFEVMLSRKNRRNGREPNTILCHCCKEVRGADWEHMVWKCEASGKPPELAAPTDLLQRRLGWASTARTRAYNFAVLDWMAEVRQRILEERYEHMSSAPKAKRTSKTAAAAKAASYCSSNNHSNRQTAMGAAAATTAATATATAAATRQPQKRKAASQSSGRGASASGDQEAVMSSSKKSKLSTLAKKRKICEVLNGCPPLKKYRRSTAAAVPSGVVN</sequence>
<reference evidence="2" key="1">
    <citation type="submission" date="2021-02" db="EMBL/GenBank/DDBJ databases">
        <authorList>
            <person name="Dougan E. K."/>
            <person name="Rhodes N."/>
            <person name="Thang M."/>
            <person name="Chan C."/>
        </authorList>
    </citation>
    <scope>NUCLEOTIDE SEQUENCE</scope>
</reference>
<evidence type="ECO:0000256" key="1">
    <source>
        <dbReference type="SAM" id="MobiDB-lite"/>
    </source>
</evidence>
<proteinExistence type="predicted"/>
<comment type="caution">
    <text evidence="2">The sequence shown here is derived from an EMBL/GenBank/DDBJ whole genome shotgun (WGS) entry which is preliminary data.</text>
</comment>
<dbReference type="EMBL" id="CAJNNV010028291">
    <property type="protein sequence ID" value="CAE8623997.1"/>
    <property type="molecule type" value="Genomic_DNA"/>
</dbReference>
<name>A0A813GGB7_POLGL</name>
<feature type="compositionally biased region" description="Low complexity" evidence="1">
    <location>
        <begin position="312"/>
        <end position="324"/>
    </location>
</feature>
<dbReference type="AlphaFoldDB" id="A0A813GGB7"/>
<keyword evidence="3" id="KW-1185">Reference proteome</keyword>
<gene>
    <name evidence="2" type="ORF">PGLA1383_LOCUS41193</name>
</gene>
<evidence type="ECO:0000313" key="3">
    <source>
        <dbReference type="Proteomes" id="UP000654075"/>
    </source>
</evidence>
<dbReference type="OrthoDB" id="491939at2759"/>
<feature type="region of interest" description="Disordered" evidence="1">
    <location>
        <begin position="298"/>
        <end position="341"/>
    </location>
</feature>
<accession>A0A813GGB7</accession>
<dbReference type="Proteomes" id="UP000654075">
    <property type="component" value="Unassembled WGS sequence"/>
</dbReference>
<organism evidence="2 3">
    <name type="scientific">Polarella glacialis</name>
    <name type="common">Dinoflagellate</name>
    <dbReference type="NCBI Taxonomy" id="89957"/>
    <lineage>
        <taxon>Eukaryota</taxon>
        <taxon>Sar</taxon>
        <taxon>Alveolata</taxon>
        <taxon>Dinophyceae</taxon>
        <taxon>Suessiales</taxon>
        <taxon>Suessiaceae</taxon>
        <taxon>Polarella</taxon>
    </lineage>
</organism>